<dbReference type="CDD" id="cd03215">
    <property type="entry name" value="ABC_Carb_Monos_II"/>
    <property type="match status" value="1"/>
</dbReference>
<gene>
    <name evidence="11" type="ORF">GO755_18520</name>
</gene>
<evidence type="ECO:0000256" key="6">
    <source>
        <dbReference type="ARBA" id="ARBA00022741"/>
    </source>
</evidence>
<evidence type="ECO:0000256" key="8">
    <source>
        <dbReference type="ARBA" id="ARBA00022967"/>
    </source>
</evidence>
<keyword evidence="6" id="KW-0547">Nucleotide-binding</keyword>
<dbReference type="CDD" id="cd03216">
    <property type="entry name" value="ABC_Carb_Monos_I"/>
    <property type="match status" value="1"/>
</dbReference>
<dbReference type="InterPro" id="IPR027417">
    <property type="entry name" value="P-loop_NTPase"/>
</dbReference>
<comment type="subcellular location">
    <subcellularLocation>
        <location evidence="1">Cell membrane</location>
        <topology evidence="1">Peripheral membrane protein</topology>
    </subcellularLocation>
</comment>
<dbReference type="Pfam" id="PF00005">
    <property type="entry name" value="ABC_tran"/>
    <property type="match status" value="2"/>
</dbReference>
<dbReference type="PROSITE" id="PS50893">
    <property type="entry name" value="ABC_TRANSPORTER_2"/>
    <property type="match status" value="2"/>
</dbReference>
<dbReference type="SUPFAM" id="SSF52540">
    <property type="entry name" value="P-loop containing nucleoside triphosphate hydrolases"/>
    <property type="match status" value="2"/>
</dbReference>
<reference evidence="11 12" key="1">
    <citation type="submission" date="2019-12" db="EMBL/GenBank/DDBJ databases">
        <title>Spirosoma sp. HMF4905 genome sequencing and assembly.</title>
        <authorList>
            <person name="Kang H."/>
            <person name="Cha I."/>
            <person name="Kim H."/>
            <person name="Joh K."/>
        </authorList>
    </citation>
    <scope>NUCLEOTIDE SEQUENCE [LARGE SCALE GENOMIC DNA]</scope>
    <source>
        <strain evidence="11 12">HMF4905</strain>
    </source>
</reference>
<dbReference type="SMART" id="SM00382">
    <property type="entry name" value="AAA"/>
    <property type="match status" value="2"/>
</dbReference>
<keyword evidence="9" id="KW-0472">Membrane</keyword>
<dbReference type="InterPro" id="IPR017871">
    <property type="entry name" value="ABC_transporter-like_CS"/>
</dbReference>
<evidence type="ECO:0000256" key="5">
    <source>
        <dbReference type="ARBA" id="ARBA00022737"/>
    </source>
</evidence>
<dbReference type="InterPro" id="IPR050107">
    <property type="entry name" value="ABC_carbohydrate_import_ATPase"/>
</dbReference>
<dbReference type="FunFam" id="3.40.50.300:FF:000127">
    <property type="entry name" value="Ribose import ATP-binding protein RbsA"/>
    <property type="match status" value="1"/>
</dbReference>
<keyword evidence="7 11" id="KW-0067">ATP-binding</keyword>
<dbReference type="PANTHER" id="PTHR43790">
    <property type="entry name" value="CARBOHYDRATE TRANSPORT ATP-BINDING PROTEIN MG119-RELATED"/>
    <property type="match status" value="1"/>
</dbReference>
<evidence type="ECO:0000256" key="9">
    <source>
        <dbReference type="ARBA" id="ARBA00023136"/>
    </source>
</evidence>
<protein>
    <submittedName>
        <fullName evidence="11">ATP-binding cassette domain-containing protein</fullName>
    </submittedName>
</protein>
<evidence type="ECO:0000256" key="7">
    <source>
        <dbReference type="ARBA" id="ARBA00022840"/>
    </source>
</evidence>
<dbReference type="Gene3D" id="3.40.50.300">
    <property type="entry name" value="P-loop containing nucleotide triphosphate hydrolases"/>
    <property type="match status" value="2"/>
</dbReference>
<evidence type="ECO:0000256" key="2">
    <source>
        <dbReference type="ARBA" id="ARBA00022448"/>
    </source>
</evidence>
<evidence type="ECO:0000256" key="4">
    <source>
        <dbReference type="ARBA" id="ARBA00022597"/>
    </source>
</evidence>
<accession>A0A7K1SE43</accession>
<dbReference type="GO" id="GO:0005886">
    <property type="term" value="C:plasma membrane"/>
    <property type="evidence" value="ECO:0007669"/>
    <property type="project" value="UniProtKB-SubCell"/>
</dbReference>
<dbReference type="PROSITE" id="PS00211">
    <property type="entry name" value="ABC_TRANSPORTER_1"/>
    <property type="match status" value="1"/>
</dbReference>
<evidence type="ECO:0000259" key="10">
    <source>
        <dbReference type="PROSITE" id="PS50893"/>
    </source>
</evidence>
<dbReference type="GO" id="GO:0005524">
    <property type="term" value="F:ATP binding"/>
    <property type="evidence" value="ECO:0007669"/>
    <property type="project" value="UniProtKB-KW"/>
</dbReference>
<evidence type="ECO:0000313" key="11">
    <source>
        <dbReference type="EMBL" id="MVM32051.1"/>
    </source>
</evidence>
<dbReference type="GO" id="GO:0016887">
    <property type="term" value="F:ATP hydrolysis activity"/>
    <property type="evidence" value="ECO:0007669"/>
    <property type="project" value="InterPro"/>
</dbReference>
<keyword evidence="3" id="KW-1003">Cell membrane</keyword>
<evidence type="ECO:0000256" key="3">
    <source>
        <dbReference type="ARBA" id="ARBA00022475"/>
    </source>
</evidence>
<name>A0A7K1SE43_9BACT</name>
<keyword evidence="8" id="KW-1278">Translocase</keyword>
<dbReference type="InterPro" id="IPR003593">
    <property type="entry name" value="AAA+_ATPase"/>
</dbReference>
<keyword evidence="5" id="KW-0677">Repeat</keyword>
<keyword evidence="4" id="KW-0762">Sugar transport</keyword>
<dbReference type="InterPro" id="IPR003439">
    <property type="entry name" value="ABC_transporter-like_ATP-bd"/>
</dbReference>
<dbReference type="PANTHER" id="PTHR43790:SF3">
    <property type="entry name" value="D-ALLOSE IMPORT ATP-BINDING PROTEIN ALSA-RELATED"/>
    <property type="match status" value="1"/>
</dbReference>
<dbReference type="AlphaFoldDB" id="A0A7K1SE43"/>
<dbReference type="Proteomes" id="UP000436006">
    <property type="component" value="Unassembled WGS sequence"/>
</dbReference>
<comment type="caution">
    <text evidence="11">The sequence shown here is derived from an EMBL/GenBank/DDBJ whole genome shotgun (WGS) entry which is preliminary data.</text>
</comment>
<evidence type="ECO:0000313" key="12">
    <source>
        <dbReference type="Proteomes" id="UP000436006"/>
    </source>
</evidence>
<feature type="domain" description="ABC transporter" evidence="10">
    <location>
        <begin position="257"/>
        <end position="499"/>
    </location>
</feature>
<dbReference type="EMBL" id="WPIN01000006">
    <property type="protein sequence ID" value="MVM32051.1"/>
    <property type="molecule type" value="Genomic_DNA"/>
</dbReference>
<dbReference type="RefSeq" id="WP_157586730.1">
    <property type="nucleotide sequence ID" value="NZ_WPIN01000006.1"/>
</dbReference>
<evidence type="ECO:0000256" key="1">
    <source>
        <dbReference type="ARBA" id="ARBA00004202"/>
    </source>
</evidence>
<organism evidence="11 12">
    <name type="scientific">Spirosoma arboris</name>
    <dbReference type="NCBI Taxonomy" id="2682092"/>
    <lineage>
        <taxon>Bacteria</taxon>
        <taxon>Pseudomonadati</taxon>
        <taxon>Bacteroidota</taxon>
        <taxon>Cytophagia</taxon>
        <taxon>Cytophagales</taxon>
        <taxon>Cytophagaceae</taxon>
        <taxon>Spirosoma</taxon>
    </lineage>
</organism>
<feature type="domain" description="ABC transporter" evidence="10">
    <location>
        <begin position="9"/>
        <end position="246"/>
    </location>
</feature>
<proteinExistence type="predicted"/>
<keyword evidence="2" id="KW-0813">Transport</keyword>
<sequence length="499" mass="54373">MASPQDYILQVRGLTKLFAGVVALDNVQLNVRMGEVHALMGENGAGKSTLMKLLIGLLKPDSGEISFDGNDLTTSHVRDVIRQGISMIHQEMLVVPELTVAQNIFLGREANGKLFSWLNDRNLTEQAAQLLKQMGVNIRPDTQMKYLSVAQMQMVEIAKAISNNAKVIIMDEPTSALSDKEVAMLFSIIIDLKKKGVAIIYISHKMEEIFTIADTITVLRDGKYIATKPAAEFDIHTLITMMVGREIDTLFPISTIQPGKEVLSVRQLSRKGKFSDINFDVHEGEVLGIAGLMGAGRTEIACAIYGLDPADGGELYIKGEKVVINAPQDAIQHGIGYVSEDRKQFGFIPRLSVRENITLASLPKYAKGLLVQAKSESEVADAMMADLRIKASSSNQPVVQLSGGNQQKVVIGKILLSSPSLIILDEPTRGIDIGAKAEIYKLINQLKEAGTAIILISSELPELLGLSDRILVVSQGKQTAVLLAKEATQETIMHYAMEP</sequence>
<keyword evidence="12" id="KW-1185">Reference proteome</keyword>